<dbReference type="RefSeq" id="WP_309936833.1">
    <property type="nucleotide sequence ID" value="NZ_AP025305.1"/>
</dbReference>
<dbReference type="Gene3D" id="1.50.10.10">
    <property type="match status" value="1"/>
</dbReference>
<dbReference type="Pfam" id="PF05147">
    <property type="entry name" value="LANC_like"/>
    <property type="match status" value="1"/>
</dbReference>
<dbReference type="PROSITE" id="PS50011">
    <property type="entry name" value="PROTEIN_KINASE_DOM"/>
    <property type="match status" value="1"/>
</dbReference>
<dbReference type="InterPro" id="IPR012341">
    <property type="entry name" value="6hp_glycosidase-like_sf"/>
</dbReference>
<dbReference type="Pfam" id="PF00069">
    <property type="entry name" value="Pkinase"/>
    <property type="match status" value="1"/>
</dbReference>
<dbReference type="InterPro" id="IPR007822">
    <property type="entry name" value="LANC-like"/>
</dbReference>
<dbReference type="InterPro" id="IPR053524">
    <property type="entry name" value="Aerial_hyphae_peptide-synth"/>
</dbReference>
<dbReference type="CDD" id="cd04791">
    <property type="entry name" value="LanC_SerThrkinase"/>
    <property type="match status" value="1"/>
</dbReference>
<dbReference type="SMART" id="SM00220">
    <property type="entry name" value="S_TKc"/>
    <property type="match status" value="1"/>
</dbReference>
<dbReference type="InterPro" id="IPR000719">
    <property type="entry name" value="Prot_kinase_dom"/>
</dbReference>
<dbReference type="SUPFAM" id="SSF56112">
    <property type="entry name" value="Protein kinase-like (PK-like)"/>
    <property type="match status" value="1"/>
</dbReference>
<feature type="domain" description="Protein kinase" evidence="1">
    <location>
        <begin position="234"/>
        <end position="501"/>
    </location>
</feature>
<dbReference type="NCBIfam" id="NF038151">
    <property type="entry name" value="lanthi_synth_III"/>
    <property type="match status" value="1"/>
</dbReference>
<dbReference type="GO" id="GO:0005975">
    <property type="term" value="P:carbohydrate metabolic process"/>
    <property type="evidence" value="ECO:0007669"/>
    <property type="project" value="InterPro"/>
</dbReference>
<dbReference type="Proteomes" id="UP001185092">
    <property type="component" value="Unassembled WGS sequence"/>
</dbReference>
<dbReference type="EMBL" id="JAVDQD010000001">
    <property type="protein sequence ID" value="MDR6237373.1"/>
    <property type="molecule type" value="Genomic_DNA"/>
</dbReference>
<evidence type="ECO:0000313" key="3">
    <source>
        <dbReference type="Proteomes" id="UP001185092"/>
    </source>
</evidence>
<evidence type="ECO:0000313" key="2">
    <source>
        <dbReference type="EMBL" id="MDR6237373.1"/>
    </source>
</evidence>
<dbReference type="PANTHER" id="PTHR44167:SF24">
    <property type="entry name" value="SERINE_THREONINE-PROTEIN KINASE CHK2"/>
    <property type="match status" value="1"/>
</dbReference>
<dbReference type="Gene3D" id="3.30.200.20">
    <property type="entry name" value="Phosphorylase Kinase, domain 1"/>
    <property type="match status" value="1"/>
</dbReference>
<reference evidence="2" key="1">
    <citation type="submission" date="2023-07" db="EMBL/GenBank/DDBJ databases">
        <title>Genomic Encyclopedia of Type Strains, Phase IV (KMG-IV): sequencing the most valuable type-strain genomes for metagenomic binning, comparative biology and taxonomic classification.</title>
        <authorList>
            <person name="Goeker M."/>
        </authorList>
    </citation>
    <scope>NUCLEOTIDE SEQUENCE</scope>
    <source>
        <strain evidence="2">DSM 26174</strain>
    </source>
</reference>
<organism evidence="2 3">
    <name type="scientific">Aureibacter tunicatorum</name>
    <dbReference type="NCBI Taxonomy" id="866807"/>
    <lineage>
        <taxon>Bacteria</taxon>
        <taxon>Pseudomonadati</taxon>
        <taxon>Bacteroidota</taxon>
        <taxon>Cytophagia</taxon>
        <taxon>Cytophagales</taxon>
        <taxon>Persicobacteraceae</taxon>
        <taxon>Aureibacter</taxon>
    </lineage>
</organism>
<name>A0AAE4BQY4_9BACT</name>
<dbReference type="PANTHER" id="PTHR44167">
    <property type="entry name" value="OVARIAN-SPECIFIC SERINE/THREONINE-PROTEIN KINASE LOK-RELATED"/>
    <property type="match status" value="1"/>
</dbReference>
<dbReference type="InterPro" id="IPR057929">
    <property type="entry name" value="RamC_N"/>
</dbReference>
<dbReference type="GO" id="GO:0031179">
    <property type="term" value="P:peptide modification"/>
    <property type="evidence" value="ECO:0007669"/>
    <property type="project" value="InterPro"/>
</dbReference>
<keyword evidence="2" id="KW-0808">Transferase</keyword>
<sequence>MHGNIERRIAKGDLSPYLFNSSYFFSSMGEYRSEDNAYKEILDQVLGESWNTIRREVWYVSEPLDTKVEAKGFKIHVSLISDLGVDGLKKIVPVLKKHSVAFKVLVDKRVHDYFNSQACNKAACGKFITMYPSDLETFKLLMEELYSKTKELYGPYILSDKAFKDSKCLFYRYGSFLGTSKRDVFGERKTVMLDDEGGVADKRMPYFFLPDGVEDPFGEEVEYPESTILNGRYEVTEPISNHSSKGGVYLALDNNTGKEVIIKEARPYINQNSLGQKDAVYGLEHEEKILRKLQTSGRVPLVIDSFQEWEHRFLVIELFDYESLGSYADWEEQNVVIKGWNDTEKKTAFCRRYLTLLKDLVDTVQTIHELNVVIGDLAPQNILYDKTTLKVKLVDFEGAYDLDNGDHYLRVTTRGFSEGSNENPDFLSDWAAVSLVAGHMLLPICHLFAINSQAKNSYLRSVVSAHDLPKEILQIIETLKDDSQKSLLLMDELGEKLENGLKEVKESMEAISDYSNIVDNIEGHIMKFIDEPYGKYGLPLDYRVHSTNEMSYAYGWAGVAEFMRLKGDVSKKFEDAYLKKVEKINAQLFAPGLLIGLSGVAVQLLESGNTKKAKELMEKVYSMDQLFDSMDLFNGVSGWGLASLKFYLHTQKKEFLLKAKEAFDHLHNHLGEGSGMLENVDGLKYSGLYHGISGAALFGLRMYQSTRDRKALKLAEKWFDAELEASEYLDGKRVWRRNYLAKVKYPYLRMGSAGIGIVALRFYKETGKEKYLSAALEIADAIKGKYCLHPGMFIGMAGIGEFFFDLYQQTDDKKFLSEAQHIAERILLYKFDGEKGTAFPGEELAAYCLDYGTGSAGIGMFLLRLSGAKEIGLPLIDDELFNNNCQKAVEDQIMTSN</sequence>
<dbReference type="GO" id="GO:0005524">
    <property type="term" value="F:ATP binding"/>
    <property type="evidence" value="ECO:0007669"/>
    <property type="project" value="InterPro"/>
</dbReference>
<dbReference type="InterPro" id="IPR011009">
    <property type="entry name" value="Kinase-like_dom_sf"/>
</dbReference>
<dbReference type="SUPFAM" id="SSF158745">
    <property type="entry name" value="LanC-like"/>
    <property type="match status" value="1"/>
</dbReference>
<dbReference type="SMART" id="SM01260">
    <property type="entry name" value="LANC_like"/>
    <property type="match status" value="1"/>
</dbReference>
<dbReference type="InterPro" id="IPR058053">
    <property type="entry name" value="RamC_C"/>
</dbReference>
<accession>A0AAE4BQY4</accession>
<protein>
    <submittedName>
        <fullName evidence="2">tRNA A-37 threonylcarbamoyl transferase component Bud32</fullName>
    </submittedName>
</protein>
<dbReference type="Pfam" id="PF25816">
    <property type="entry name" value="RamC_N"/>
    <property type="match status" value="1"/>
</dbReference>
<proteinExistence type="predicted"/>
<dbReference type="AlphaFoldDB" id="A0AAE4BQY4"/>
<dbReference type="GO" id="GO:0004674">
    <property type="term" value="F:protein serine/threonine kinase activity"/>
    <property type="evidence" value="ECO:0007669"/>
    <property type="project" value="TreeGrafter"/>
</dbReference>
<dbReference type="Gene3D" id="1.10.510.10">
    <property type="entry name" value="Transferase(Phosphotransferase) domain 1"/>
    <property type="match status" value="1"/>
</dbReference>
<keyword evidence="3" id="KW-1185">Reference proteome</keyword>
<gene>
    <name evidence="2" type="ORF">HNQ88_000349</name>
</gene>
<evidence type="ECO:0000259" key="1">
    <source>
        <dbReference type="PROSITE" id="PS50011"/>
    </source>
</evidence>
<comment type="caution">
    <text evidence="2">The sequence shown here is derived from an EMBL/GenBank/DDBJ whole genome shotgun (WGS) entry which is preliminary data.</text>
</comment>